<protein>
    <submittedName>
        <fullName evidence="1">Type I-F CRISPR-associated protein Csy2</fullName>
    </submittedName>
</protein>
<dbReference type="RefSeq" id="WP_190478001.1">
    <property type="nucleotide sequence ID" value="NZ_JACOFT010000002.1"/>
</dbReference>
<dbReference type="Proteomes" id="UP000637632">
    <property type="component" value="Unassembled WGS sequence"/>
</dbReference>
<keyword evidence="2" id="KW-1185">Reference proteome</keyword>
<evidence type="ECO:0000313" key="1">
    <source>
        <dbReference type="EMBL" id="MBC3810920.1"/>
    </source>
</evidence>
<dbReference type="NCBIfam" id="TIGR02565">
    <property type="entry name" value="cas_Csy2"/>
    <property type="match status" value="1"/>
</dbReference>
<comment type="caution">
    <text evidence="1">The sequence shown here is derived from an EMBL/GenBank/DDBJ whole genome shotgun (WGS) entry which is preliminary data.</text>
</comment>
<reference evidence="1 2" key="1">
    <citation type="submission" date="2020-08" db="EMBL/GenBank/DDBJ databases">
        <title>Novel species isolated from subtropical streams in China.</title>
        <authorList>
            <person name="Lu H."/>
        </authorList>
    </citation>
    <scope>NUCLEOTIDE SEQUENCE [LARGE SCALE GENOMIC DNA]</scope>
    <source>
        <strain evidence="1 2">CCTCC AB 2015119</strain>
    </source>
</reference>
<gene>
    <name evidence="1" type="primary">csy2</name>
    <name evidence="1" type="ORF">H8K26_05655</name>
</gene>
<dbReference type="Pfam" id="PF09614">
    <property type="entry name" value="Cas_Csy2"/>
    <property type="match status" value="1"/>
</dbReference>
<dbReference type="CDD" id="cd09736">
    <property type="entry name" value="Csy2_I-F"/>
    <property type="match status" value="1"/>
</dbReference>
<name>A0ABR6XDC9_9BURK</name>
<proteinExistence type="predicted"/>
<dbReference type="InterPro" id="IPR013398">
    <property type="entry name" value="CRISPR-assoc_prot_Csy2"/>
</dbReference>
<accession>A0ABR6XDC9</accession>
<organism evidence="1 2">
    <name type="scientific">Undibacterium aquatile</name>
    <dbReference type="NCBI Taxonomy" id="1537398"/>
    <lineage>
        <taxon>Bacteria</taxon>
        <taxon>Pseudomonadati</taxon>
        <taxon>Pseudomonadota</taxon>
        <taxon>Betaproteobacteria</taxon>
        <taxon>Burkholderiales</taxon>
        <taxon>Oxalobacteraceae</taxon>
        <taxon>Undibacterium</taxon>
    </lineage>
</organism>
<dbReference type="EMBL" id="JACOFT010000002">
    <property type="protein sequence ID" value="MBC3810920.1"/>
    <property type="molecule type" value="Genomic_DNA"/>
</dbReference>
<sequence length="354" mass="39965">MSQYLVLSHIDIQNANSIAGLTWGYPAITHFLGFTHALNRKLSRHYEGAYEGELTGCVVISHSFENKVYQPKQYADFEFIQSKNPPVLAKHKNSSPPIIEEGKMNLTVSLVIELDQPFALTTEEIGKFENAILELCYSMRLAGGTILNIKQAKLLSASTQEQHTSMLRRIKRLTLPGFVLLDRSEYLESHYQAMAVRHKENEDASSEPGLLDAWLDFAALKSKAIPLLNDGQSEPDENTPANWKYIAKPNPGYLVPLMTGYKAISDLYPAGEVLNTRDEITPSRFVEAIHSIGEWKGIHNLHSIHDAIWRYEQDEQWYLCKQGSRAKDSESLAMQTPAIEQSNIINFNDALNLF</sequence>
<evidence type="ECO:0000313" key="2">
    <source>
        <dbReference type="Proteomes" id="UP000637632"/>
    </source>
</evidence>